<feature type="transmembrane region" description="Helical" evidence="5">
    <location>
        <begin position="183"/>
        <end position="205"/>
    </location>
</feature>
<dbReference type="InterPro" id="IPR013525">
    <property type="entry name" value="ABC2_TM"/>
</dbReference>
<dbReference type="Proteomes" id="UP000676967">
    <property type="component" value="Chromosome"/>
</dbReference>
<evidence type="ECO:0000256" key="3">
    <source>
        <dbReference type="ARBA" id="ARBA00022989"/>
    </source>
</evidence>
<proteinExistence type="predicted"/>
<sequence>MSTLDAVKLVAAREIRVKLRDKAFLYGTLIFLLIVIASIVLPALINGGPTKVAVADPASVSVLQQHGMEVRTVPDTATAEQLVRDGEVDAAVLPGPVVIGLDEEPDQVVRALSVEPQVKLLEPSEVEEVARVLVPLAFAMLFFFTSFSFGMQIAQSVVEEKQTRIVEILVSSVPIRALLAGKVAALTLLAFAQVALLAVVAVVGMSVTEAAPGLLNAVVPAIGWFVPFFVLGFVMLASLWAGVGALASRQEELASTTMPAQMLVLIPFFLAVSVPKDGVAMTVLSYVPFSSPLAMPIRLFHGDVALWEPVVALLILAVTAVALLAVGARIYSGSLLRTQVKTSFLAALRKA</sequence>
<keyword evidence="3 5" id="KW-1133">Transmembrane helix</keyword>
<gene>
    <name evidence="7" type="ORF">Aiant_30710</name>
</gene>
<keyword evidence="8" id="KW-1185">Reference proteome</keyword>
<organism evidence="7 8">
    <name type="scientific">Actinoplanes ianthinogenes</name>
    <dbReference type="NCBI Taxonomy" id="122358"/>
    <lineage>
        <taxon>Bacteria</taxon>
        <taxon>Bacillati</taxon>
        <taxon>Actinomycetota</taxon>
        <taxon>Actinomycetes</taxon>
        <taxon>Micromonosporales</taxon>
        <taxon>Micromonosporaceae</taxon>
        <taxon>Actinoplanes</taxon>
    </lineage>
</organism>
<feature type="transmembrane region" description="Helical" evidence="5">
    <location>
        <begin position="132"/>
        <end position="154"/>
    </location>
</feature>
<feature type="transmembrane region" description="Helical" evidence="5">
    <location>
        <begin position="262"/>
        <end position="289"/>
    </location>
</feature>
<evidence type="ECO:0000256" key="5">
    <source>
        <dbReference type="SAM" id="Phobius"/>
    </source>
</evidence>
<protein>
    <recommendedName>
        <fullName evidence="6">ABC-2 type transporter transmembrane domain-containing protein</fullName>
    </recommendedName>
</protein>
<keyword evidence="2 5" id="KW-0812">Transmembrane</keyword>
<evidence type="ECO:0000256" key="1">
    <source>
        <dbReference type="ARBA" id="ARBA00004141"/>
    </source>
</evidence>
<evidence type="ECO:0000313" key="8">
    <source>
        <dbReference type="Proteomes" id="UP000676967"/>
    </source>
</evidence>
<comment type="subcellular location">
    <subcellularLocation>
        <location evidence="1">Membrane</location>
        <topology evidence="1">Multi-pass membrane protein</topology>
    </subcellularLocation>
</comment>
<feature type="transmembrane region" description="Helical" evidence="5">
    <location>
        <begin position="23"/>
        <end position="45"/>
    </location>
</feature>
<reference evidence="7 8" key="1">
    <citation type="submission" date="2020-08" db="EMBL/GenBank/DDBJ databases">
        <title>Whole genome shotgun sequence of Actinoplanes ianthinogenes NBRC 13996.</title>
        <authorList>
            <person name="Komaki H."/>
            <person name="Tamura T."/>
        </authorList>
    </citation>
    <scope>NUCLEOTIDE SEQUENCE [LARGE SCALE GENOMIC DNA]</scope>
    <source>
        <strain evidence="7 8">NBRC 13996</strain>
    </source>
</reference>
<accession>A0ABM7LT15</accession>
<keyword evidence="4 5" id="KW-0472">Membrane</keyword>
<dbReference type="Pfam" id="PF12698">
    <property type="entry name" value="ABC2_membrane_3"/>
    <property type="match status" value="1"/>
</dbReference>
<evidence type="ECO:0000259" key="6">
    <source>
        <dbReference type="Pfam" id="PF12698"/>
    </source>
</evidence>
<dbReference type="PANTHER" id="PTHR43471">
    <property type="entry name" value="ABC TRANSPORTER PERMEASE"/>
    <property type="match status" value="1"/>
</dbReference>
<evidence type="ECO:0000313" key="7">
    <source>
        <dbReference type="EMBL" id="BCJ42414.1"/>
    </source>
</evidence>
<dbReference type="PANTHER" id="PTHR43471:SF3">
    <property type="entry name" value="ABC TRANSPORTER PERMEASE PROTEIN NATB"/>
    <property type="match status" value="1"/>
</dbReference>
<feature type="transmembrane region" description="Helical" evidence="5">
    <location>
        <begin position="309"/>
        <end position="331"/>
    </location>
</feature>
<feature type="domain" description="ABC-2 type transporter transmembrane" evidence="6">
    <location>
        <begin position="123"/>
        <end position="328"/>
    </location>
</feature>
<dbReference type="EMBL" id="AP023356">
    <property type="protein sequence ID" value="BCJ42414.1"/>
    <property type="molecule type" value="Genomic_DNA"/>
</dbReference>
<dbReference type="RefSeq" id="WP_189328884.1">
    <property type="nucleotide sequence ID" value="NZ_AP023356.1"/>
</dbReference>
<name>A0ABM7LT15_9ACTN</name>
<evidence type="ECO:0000256" key="4">
    <source>
        <dbReference type="ARBA" id="ARBA00023136"/>
    </source>
</evidence>
<feature type="transmembrane region" description="Helical" evidence="5">
    <location>
        <begin position="217"/>
        <end position="241"/>
    </location>
</feature>
<evidence type="ECO:0000256" key="2">
    <source>
        <dbReference type="ARBA" id="ARBA00022692"/>
    </source>
</evidence>